<proteinExistence type="predicted"/>
<dbReference type="AlphaFoldDB" id="A0A6H1ZA15"/>
<accession>A0A6H1ZA15</accession>
<dbReference type="EMBL" id="MT143975">
    <property type="protein sequence ID" value="QJA44302.1"/>
    <property type="molecule type" value="Genomic_DNA"/>
</dbReference>
<evidence type="ECO:0000313" key="1">
    <source>
        <dbReference type="EMBL" id="QJA44302.1"/>
    </source>
</evidence>
<gene>
    <name evidence="1" type="ORF">TM448A00093_0032</name>
    <name evidence="2" type="ORF">TM448B00554_0021</name>
</gene>
<evidence type="ECO:0000313" key="2">
    <source>
        <dbReference type="EMBL" id="QJH95950.1"/>
    </source>
</evidence>
<protein>
    <submittedName>
        <fullName evidence="1">Uncharacterized protein</fullName>
    </submittedName>
</protein>
<organism evidence="1">
    <name type="scientific">viral metagenome</name>
    <dbReference type="NCBI Taxonomy" id="1070528"/>
    <lineage>
        <taxon>unclassified sequences</taxon>
        <taxon>metagenomes</taxon>
        <taxon>organismal metagenomes</taxon>
    </lineage>
</organism>
<reference evidence="1" key="1">
    <citation type="submission" date="2020-03" db="EMBL/GenBank/DDBJ databases">
        <title>The deep terrestrial virosphere.</title>
        <authorList>
            <person name="Holmfeldt K."/>
            <person name="Nilsson E."/>
            <person name="Simone D."/>
            <person name="Lopez-Fernandez M."/>
            <person name="Wu X."/>
            <person name="de Brujin I."/>
            <person name="Lundin D."/>
            <person name="Andersson A."/>
            <person name="Bertilsson S."/>
            <person name="Dopson M."/>
        </authorList>
    </citation>
    <scope>NUCLEOTIDE SEQUENCE</scope>
    <source>
        <strain evidence="1">TM448A00093</strain>
        <strain evidence="2">TM448B00554</strain>
    </source>
</reference>
<name>A0A6H1ZA15_9ZZZZ</name>
<sequence length="145" mass="17177">MKDCTECIHNECCVYLWKFKFDNTDSVRVLRKNPYTKKSCGHYMEKDKTERTLQHLDKHPKRIEAIVKVSFEWIKKQYKKLIGISLLLLFVSGCAHYKECRAMHKYLFKDASCESGYSVPYMSGHPTCLSMENLEKLREYCPSFK</sequence>
<dbReference type="EMBL" id="MT144634">
    <property type="protein sequence ID" value="QJH95950.1"/>
    <property type="molecule type" value="Genomic_DNA"/>
</dbReference>